<evidence type="ECO:0000313" key="10">
    <source>
        <dbReference type="Proteomes" id="UP000634134"/>
    </source>
</evidence>
<dbReference type="InterPro" id="IPR001610">
    <property type="entry name" value="PAC"/>
</dbReference>
<dbReference type="Gene3D" id="3.30.565.10">
    <property type="entry name" value="Histidine kinase-like ATPase, C-terminal domain"/>
    <property type="match status" value="1"/>
</dbReference>
<keyword evidence="10" id="KW-1185">Reference proteome</keyword>
<dbReference type="InterPro" id="IPR029016">
    <property type="entry name" value="GAF-like_dom_sf"/>
</dbReference>
<dbReference type="Pfam" id="PF01590">
    <property type="entry name" value="GAF"/>
    <property type="match status" value="1"/>
</dbReference>
<dbReference type="InterPro" id="IPR035965">
    <property type="entry name" value="PAS-like_dom_sf"/>
</dbReference>
<feature type="domain" description="PAS" evidence="7">
    <location>
        <begin position="711"/>
        <end position="748"/>
    </location>
</feature>
<feature type="domain" description="PAS" evidence="7">
    <location>
        <begin position="290"/>
        <end position="363"/>
    </location>
</feature>
<dbReference type="SUPFAM" id="SSF47384">
    <property type="entry name" value="Homodimeric domain of signal transducing histidine kinase"/>
    <property type="match status" value="1"/>
</dbReference>
<keyword evidence="4" id="KW-0808">Transferase</keyword>
<dbReference type="Pfam" id="PF00512">
    <property type="entry name" value="HisKA"/>
    <property type="match status" value="1"/>
</dbReference>
<feature type="domain" description="PAC" evidence="8">
    <location>
        <begin position="917"/>
        <end position="969"/>
    </location>
</feature>
<organism evidence="9 10">
    <name type="scientific">Dyadobacter subterraneus</name>
    <dbReference type="NCBI Taxonomy" id="2773304"/>
    <lineage>
        <taxon>Bacteria</taxon>
        <taxon>Pseudomonadati</taxon>
        <taxon>Bacteroidota</taxon>
        <taxon>Cytophagia</taxon>
        <taxon>Cytophagales</taxon>
        <taxon>Spirosomataceae</taxon>
        <taxon>Dyadobacter</taxon>
    </lineage>
</organism>
<dbReference type="PROSITE" id="PS50112">
    <property type="entry name" value="PAS"/>
    <property type="match status" value="4"/>
</dbReference>
<dbReference type="InterPro" id="IPR013656">
    <property type="entry name" value="PAS_4"/>
</dbReference>
<dbReference type="SMART" id="SM00065">
    <property type="entry name" value="GAF"/>
    <property type="match status" value="2"/>
</dbReference>
<evidence type="ECO:0000313" key="9">
    <source>
        <dbReference type="EMBL" id="MBE9464183.1"/>
    </source>
</evidence>
<dbReference type="SMART" id="SM00387">
    <property type="entry name" value="HATPase_c"/>
    <property type="match status" value="1"/>
</dbReference>
<comment type="catalytic activity">
    <reaction evidence="1">
        <text>ATP + protein L-histidine = ADP + protein N-phospho-L-histidine.</text>
        <dbReference type="EC" id="2.7.13.3"/>
    </reaction>
</comment>
<dbReference type="CDD" id="cd00130">
    <property type="entry name" value="PAS"/>
    <property type="match status" value="6"/>
</dbReference>
<dbReference type="Pfam" id="PF08447">
    <property type="entry name" value="PAS_3"/>
    <property type="match status" value="3"/>
</dbReference>
<dbReference type="InterPro" id="IPR000014">
    <property type="entry name" value="PAS"/>
</dbReference>
<keyword evidence="3" id="KW-0597">Phosphoprotein</keyword>
<dbReference type="InterPro" id="IPR005467">
    <property type="entry name" value="His_kinase_dom"/>
</dbReference>
<feature type="domain" description="Histidine kinase" evidence="6">
    <location>
        <begin position="1289"/>
        <end position="1503"/>
    </location>
</feature>
<dbReference type="PANTHER" id="PTHR43304:SF1">
    <property type="entry name" value="PAC DOMAIN-CONTAINING PROTEIN"/>
    <property type="match status" value="1"/>
</dbReference>
<dbReference type="PRINTS" id="PR00344">
    <property type="entry name" value="BCTRLSENSOR"/>
</dbReference>
<evidence type="ECO:0000259" key="6">
    <source>
        <dbReference type="PROSITE" id="PS50109"/>
    </source>
</evidence>
<reference evidence="10" key="1">
    <citation type="submission" date="2023-07" db="EMBL/GenBank/DDBJ databases">
        <title>Dyadobacter sp. nov 'subterranea' isolated from contaminted grondwater.</title>
        <authorList>
            <person name="Szabo I."/>
            <person name="Al-Omari J."/>
            <person name="Szerdahelyi S.G."/>
            <person name="Rado J."/>
        </authorList>
    </citation>
    <scope>NUCLEOTIDE SEQUENCE [LARGE SCALE GENOMIC DNA]</scope>
    <source>
        <strain evidence="10">UP-52</strain>
    </source>
</reference>
<dbReference type="SUPFAM" id="SSF55785">
    <property type="entry name" value="PYP-like sensor domain (PAS domain)"/>
    <property type="match status" value="7"/>
</dbReference>
<dbReference type="Gene3D" id="2.10.70.100">
    <property type="match status" value="1"/>
</dbReference>
<feature type="domain" description="PAC" evidence="8">
    <location>
        <begin position="658"/>
        <end position="710"/>
    </location>
</feature>
<dbReference type="PANTHER" id="PTHR43304">
    <property type="entry name" value="PHYTOCHROME-LIKE PROTEIN CPH1"/>
    <property type="match status" value="1"/>
</dbReference>
<dbReference type="SMART" id="SM00388">
    <property type="entry name" value="HisKA"/>
    <property type="match status" value="1"/>
</dbReference>
<gene>
    <name evidence="9" type="ORF">IEE83_20040</name>
</gene>
<dbReference type="InterPro" id="IPR052162">
    <property type="entry name" value="Sensor_kinase/Photoreceptor"/>
</dbReference>
<dbReference type="InterPro" id="IPR013655">
    <property type="entry name" value="PAS_fold_3"/>
</dbReference>
<dbReference type="Pfam" id="PF02518">
    <property type="entry name" value="HATPase_c"/>
    <property type="match status" value="1"/>
</dbReference>
<feature type="domain" description="PAC" evidence="8">
    <location>
        <begin position="785"/>
        <end position="839"/>
    </location>
</feature>
<dbReference type="Gene3D" id="3.30.450.40">
    <property type="match status" value="2"/>
</dbReference>
<keyword evidence="5" id="KW-0418">Kinase</keyword>
<dbReference type="InterPro" id="IPR004358">
    <property type="entry name" value="Sig_transdc_His_kin-like_C"/>
</dbReference>
<dbReference type="SMART" id="SM00086">
    <property type="entry name" value="PAC"/>
    <property type="match status" value="6"/>
</dbReference>
<feature type="domain" description="PAC" evidence="8">
    <location>
        <begin position="366"/>
        <end position="417"/>
    </location>
</feature>
<sequence>MLYLGLPLKKTGMLNMVDPKYLNKVFNAFPAPGVVLLPDSPKFTVIEVNQAYLDITNIAREDFIGKGFFGALSRNSYFKAHLWKDLLERSIREKLPMQTPVFDYEIPVKGTSDFVIKQLVTSITPVLGDDNEIEFIIRSVTDVTEMLAVKENEKAVIDNLARNEKFLEETQRLARIGSWEADLVNRKINWSDVVREIHEVAKDYIPYEDAPVYFFKEGENRNLFQAAVNKALENGLGFDLELQIITAKGNERWIRLTGDADFNDGICTRIYGSIQDINDRKINEQELLDSRNRLESLIHTVDGIVWEADAQTFEFSFISDQVINILGYTPREWLAEPDFWANHIHPFDRVQAVAYCRRWVKDGRNHTFDYRMIRADGSMVWIKDVVSVIREDGKPTLLRGIMMDISDGKRFTELESLEKKILELNSHKEIAIKDILTEYLKGIEAIFPHMKCSILQAKNGRLYNWASPSLPPEYVEAIQGFVIGNNFGSCGSAAFLKKPVIVSDVTKDLRWADYKDLALKYGLRACWSHPILNAEGKVIATLGIYYHEVKEPVEEELKVIEKSNAILKVILENRQSSEMLEETFFLMNQGQELAHFGNWQWDIVNNIVSWSDTLYDIYGLNRAGFRATFEAYQELLHPDDKTRVYHLIQSVLQTKKDIVFEERIIRPSGEIRHLKSWGRLKTDEKGKPLKMIGACLDITESRKVQEELLASESRLRSLVDAQTNYVVRLDLAGRYTYYNKKYKQDFGWFFPDQNLIGHDCLEITIPEHHARLLEVCELCKEKPGKVYQIEIDKIPNGNGIISTLWDFVCLIDSNGRPSEIQCTGLDVTDRKKMEDALKNSNERYELVNRATNDAIYDWDLTTDHIAWGDGYRRLFGYEVTDERYPVEKWSSNVHPDDIEAVTHNLNKALADKTQQNWASEYRYRTLAGTYAFAQERGFIVRNSNAEPVRMIGVLQDITERKQTQIKLLRKSKFLAAIAEVNNSLLQYSDWSEALDKSFGIVGLAIIVDRVYYFENYTDGISGQKFASQKFEWNAGTFDSQVDNPLLQNVPHEKLASFINLLNDNKPFTAIVSQLPESDLKIDLIEQDVKSLMIVPVFVKNKFHGYVGFDDCRLERLWDEDEISFLKTIAVNLAKVIEGQEADKALFDAFEEKNKTLESIQDGFFAVNEDWIVTYWNKEAENLLNIKREEIVNHNFWDIYNKSISSRFYYQYNKALKENTPVRFEEHFTPLDRWFEVSAFPAKAGLTVYFKNITERKFAEEKLKELHQELESNLKVLAISNAELEQFAYVASHDLQEPLRMVTSFLTLLEKKYSNALDEKAKRYIFFAVDGAKRMRQIILDLLDFSRVGKSEEKLEEVDLNELLEEIILLYRKNIEEKQAVIRFSDLPALVTFKTPLRQIFQNLISNGLKYQPDNRIPEIDISSKETGSHWEFAVQDNGIGIDEQYFDKIFIIFQRLHNKDEYSGTGMGLAITKKIVENLGGKIWLKSVEGKESTFYFSIAKQQPTTL</sequence>
<dbReference type="EC" id="2.7.13.3" evidence="2"/>
<evidence type="ECO:0000259" key="8">
    <source>
        <dbReference type="PROSITE" id="PS50113"/>
    </source>
</evidence>
<proteinExistence type="predicted"/>
<dbReference type="Pfam" id="PF13426">
    <property type="entry name" value="PAS_9"/>
    <property type="match status" value="1"/>
</dbReference>
<feature type="domain" description="PAS" evidence="7">
    <location>
        <begin position="1148"/>
        <end position="1218"/>
    </location>
</feature>
<evidence type="ECO:0000256" key="4">
    <source>
        <dbReference type="ARBA" id="ARBA00022679"/>
    </source>
</evidence>
<dbReference type="InterPro" id="IPR000700">
    <property type="entry name" value="PAS-assoc_C"/>
</dbReference>
<dbReference type="SUPFAM" id="SSF55874">
    <property type="entry name" value="ATPase domain of HSP90 chaperone/DNA topoisomerase II/histidine kinase"/>
    <property type="match status" value="1"/>
</dbReference>
<dbReference type="PROSITE" id="PS50109">
    <property type="entry name" value="HIS_KIN"/>
    <property type="match status" value="1"/>
</dbReference>
<dbReference type="Gene3D" id="1.10.287.130">
    <property type="match status" value="1"/>
</dbReference>
<dbReference type="PROSITE" id="PS50113">
    <property type="entry name" value="PAC"/>
    <property type="match status" value="5"/>
</dbReference>
<dbReference type="NCBIfam" id="TIGR00229">
    <property type="entry name" value="sensory_box"/>
    <property type="match status" value="5"/>
</dbReference>
<name>A0ABR9WFB9_9BACT</name>
<dbReference type="SUPFAM" id="SSF55781">
    <property type="entry name" value="GAF domain-like"/>
    <property type="match status" value="2"/>
</dbReference>
<dbReference type="RefSeq" id="WP_194122259.1">
    <property type="nucleotide sequence ID" value="NZ_JACYGY010000001.1"/>
</dbReference>
<dbReference type="Gene3D" id="3.30.450.20">
    <property type="entry name" value="PAS domain"/>
    <property type="match status" value="7"/>
</dbReference>
<dbReference type="CDD" id="cd00082">
    <property type="entry name" value="HisKA"/>
    <property type="match status" value="1"/>
</dbReference>
<dbReference type="Pfam" id="PF08448">
    <property type="entry name" value="PAS_4"/>
    <property type="match status" value="1"/>
</dbReference>
<dbReference type="InterPro" id="IPR036097">
    <property type="entry name" value="HisK_dim/P_sf"/>
</dbReference>
<feature type="domain" description="PAS" evidence="7">
    <location>
        <begin position="602"/>
        <end position="655"/>
    </location>
</feature>
<protein>
    <recommendedName>
        <fullName evidence="2">histidine kinase</fullName>
        <ecNumber evidence="2">2.7.13.3</ecNumber>
    </recommendedName>
</protein>
<accession>A0ABR9WFB9</accession>
<dbReference type="InterPro" id="IPR003018">
    <property type="entry name" value="GAF"/>
</dbReference>
<dbReference type="SMART" id="SM00091">
    <property type="entry name" value="PAS"/>
    <property type="match status" value="6"/>
</dbReference>
<evidence type="ECO:0000256" key="5">
    <source>
        <dbReference type="ARBA" id="ARBA00022777"/>
    </source>
</evidence>
<evidence type="ECO:0000256" key="1">
    <source>
        <dbReference type="ARBA" id="ARBA00000085"/>
    </source>
</evidence>
<dbReference type="InterPro" id="IPR036890">
    <property type="entry name" value="HATPase_C_sf"/>
</dbReference>
<dbReference type="InterPro" id="IPR003594">
    <property type="entry name" value="HATPase_dom"/>
</dbReference>
<dbReference type="Proteomes" id="UP000634134">
    <property type="component" value="Unassembled WGS sequence"/>
</dbReference>
<evidence type="ECO:0000256" key="2">
    <source>
        <dbReference type="ARBA" id="ARBA00012438"/>
    </source>
</evidence>
<dbReference type="InterPro" id="IPR003661">
    <property type="entry name" value="HisK_dim/P_dom"/>
</dbReference>
<feature type="domain" description="PAC" evidence="8">
    <location>
        <begin position="238"/>
        <end position="289"/>
    </location>
</feature>
<evidence type="ECO:0000256" key="3">
    <source>
        <dbReference type="ARBA" id="ARBA00022553"/>
    </source>
</evidence>
<comment type="caution">
    <text evidence="9">The sequence shown here is derived from an EMBL/GenBank/DDBJ whole genome shotgun (WGS) entry which is preliminary data.</text>
</comment>
<evidence type="ECO:0000259" key="7">
    <source>
        <dbReference type="PROSITE" id="PS50112"/>
    </source>
</evidence>
<dbReference type="EMBL" id="JACYGY010000001">
    <property type="protein sequence ID" value="MBE9464183.1"/>
    <property type="molecule type" value="Genomic_DNA"/>
</dbReference>